<evidence type="ECO:0000256" key="2">
    <source>
        <dbReference type="ARBA" id="ARBA00009441"/>
    </source>
</evidence>
<dbReference type="PANTHER" id="PTHR11059">
    <property type="entry name" value="DNA REPAIR PROTEIN RECN"/>
    <property type="match status" value="1"/>
</dbReference>
<dbReference type="OrthoDB" id="9806954at2"/>
<feature type="coiled-coil region" evidence="10">
    <location>
        <begin position="322"/>
        <end position="370"/>
    </location>
</feature>
<comment type="similarity">
    <text evidence="2 9">Belongs to the RecN family.</text>
</comment>
<dbReference type="CDD" id="cd03241">
    <property type="entry name" value="ABC_RecN"/>
    <property type="match status" value="2"/>
</dbReference>
<dbReference type="Pfam" id="PF02463">
    <property type="entry name" value="SMC_N"/>
    <property type="match status" value="1"/>
</dbReference>
<reference evidence="12 13" key="1">
    <citation type="submission" date="2019-01" db="EMBL/GenBank/DDBJ databases">
        <title>Chengkuizengella sp. nov., isolated from deep-sea sediment of East Pacific Ocean.</title>
        <authorList>
            <person name="Yang J."/>
            <person name="Lai Q."/>
            <person name="Shao Z."/>
        </authorList>
    </citation>
    <scope>NUCLEOTIDE SEQUENCE [LARGE SCALE GENOMIC DNA]</scope>
    <source>
        <strain evidence="12 13">YPA3-1-1</strain>
    </source>
</reference>
<name>A0A6N9PYX5_9BACL</name>
<keyword evidence="6" id="KW-0067">ATP-binding</keyword>
<feature type="domain" description="RecF/RecN/SMC N-terminal" evidence="11">
    <location>
        <begin position="14"/>
        <end position="509"/>
    </location>
</feature>
<evidence type="ECO:0000256" key="10">
    <source>
        <dbReference type="SAM" id="Coils"/>
    </source>
</evidence>
<keyword evidence="10" id="KW-0175">Coiled coil</keyword>
<dbReference type="PANTHER" id="PTHR11059:SF0">
    <property type="entry name" value="DNA REPAIR PROTEIN RECN"/>
    <property type="match status" value="1"/>
</dbReference>
<dbReference type="FunFam" id="3.40.50.300:FF:000356">
    <property type="entry name" value="DNA repair protein RecN"/>
    <property type="match status" value="1"/>
</dbReference>
<dbReference type="PIRSF" id="PIRSF003128">
    <property type="entry name" value="RecN"/>
    <property type="match status" value="1"/>
</dbReference>
<dbReference type="InterPro" id="IPR004604">
    <property type="entry name" value="DNA_recomb/repair_RecN"/>
</dbReference>
<dbReference type="GO" id="GO:0006281">
    <property type="term" value="P:DNA repair"/>
    <property type="evidence" value="ECO:0007669"/>
    <property type="project" value="UniProtKB-KW"/>
</dbReference>
<keyword evidence="7 9" id="KW-0234">DNA repair</keyword>
<dbReference type="InterPro" id="IPR003395">
    <property type="entry name" value="RecF/RecN/SMC_N"/>
</dbReference>
<dbReference type="FunFam" id="3.40.50.300:FF:000319">
    <property type="entry name" value="DNA repair protein RecN"/>
    <property type="match status" value="1"/>
</dbReference>
<evidence type="ECO:0000256" key="8">
    <source>
        <dbReference type="ARBA" id="ARBA00033408"/>
    </source>
</evidence>
<keyword evidence="5 9" id="KW-0227">DNA damage</keyword>
<proteinExistence type="inferred from homology"/>
<evidence type="ECO:0000256" key="6">
    <source>
        <dbReference type="ARBA" id="ARBA00022840"/>
    </source>
</evidence>
<dbReference type="InterPro" id="IPR027417">
    <property type="entry name" value="P-loop_NTPase"/>
</dbReference>
<organism evidence="12 13">
    <name type="scientific">Chengkuizengella marina</name>
    <dbReference type="NCBI Taxonomy" id="2507566"/>
    <lineage>
        <taxon>Bacteria</taxon>
        <taxon>Bacillati</taxon>
        <taxon>Bacillota</taxon>
        <taxon>Bacilli</taxon>
        <taxon>Bacillales</taxon>
        <taxon>Paenibacillaceae</taxon>
        <taxon>Chengkuizengella</taxon>
    </lineage>
</organism>
<dbReference type="NCBIfam" id="TIGR00634">
    <property type="entry name" value="recN"/>
    <property type="match status" value="1"/>
</dbReference>
<dbReference type="GO" id="GO:0005524">
    <property type="term" value="F:ATP binding"/>
    <property type="evidence" value="ECO:0007669"/>
    <property type="project" value="UniProtKB-KW"/>
</dbReference>
<evidence type="ECO:0000256" key="5">
    <source>
        <dbReference type="ARBA" id="ARBA00022763"/>
    </source>
</evidence>
<evidence type="ECO:0000256" key="1">
    <source>
        <dbReference type="ARBA" id="ARBA00003618"/>
    </source>
</evidence>
<protein>
    <recommendedName>
        <fullName evidence="3 9">DNA repair protein RecN</fullName>
    </recommendedName>
    <alternativeName>
        <fullName evidence="8 9">Recombination protein N</fullName>
    </alternativeName>
</protein>
<evidence type="ECO:0000259" key="11">
    <source>
        <dbReference type="Pfam" id="PF02463"/>
    </source>
</evidence>
<keyword evidence="13" id="KW-1185">Reference proteome</keyword>
<evidence type="ECO:0000256" key="7">
    <source>
        <dbReference type="ARBA" id="ARBA00023204"/>
    </source>
</evidence>
<sequence length="569" mass="65543">MLIECSIRNLAVIEEANIQFQNGFHVFTGETGAGKSMIIDALSLIIGGRGSSEFVRHGSQKTEIECLFQLEKNHPVINVLTKFGIEIDETENLIIRREITVQGKSSSRVNGILVNLSMLRQIGECLINIHGQHEHQSLLNVDQHLLWLDLFGDGTIKNLKMNYQSIYKRYTMIQAELRQLQESDKQLLQMKDLYSFQIEEIEKAQLKIGEDEFLNKEKHKLANAEKMYDGINKAYQLLYGTEQTLDSIGKAVSNVEQISHYNQKVLQPLLEQIQSAYFQIEDASFGLREYREKIDFNPSRLDEIEQRLALIASLKRKYGETLEEILNYLEKIKIELEQMENKDVKTQMLEEEKEIVLHKLKKAAKQLSDKRRIVSKLLSKKIESELRDLQMEKTRFDVHISNDPNHFTKEGWDHIEFMISPNPGEPLRPLHKIASGGEMSRIMLALKTIFSKMDRIPVLIFDEVDTGVSGRAAQAIAEKMSMLSTECQVFSITHLPQVACMADAHYLIRKSIENDRTFTHVSYLNEGNRMNEMARMLGGVEVTKTTEHHAKEMLVMADKKKEQRNHLQL</sequence>
<dbReference type="SUPFAM" id="SSF52540">
    <property type="entry name" value="P-loop containing nucleoside triphosphate hydrolases"/>
    <property type="match status" value="1"/>
</dbReference>
<evidence type="ECO:0000313" key="12">
    <source>
        <dbReference type="EMBL" id="NBI27623.1"/>
    </source>
</evidence>
<evidence type="ECO:0000313" key="13">
    <source>
        <dbReference type="Proteomes" id="UP000448943"/>
    </source>
</evidence>
<evidence type="ECO:0000256" key="9">
    <source>
        <dbReference type="PIRNR" id="PIRNR003128"/>
    </source>
</evidence>
<dbReference type="Proteomes" id="UP000448943">
    <property type="component" value="Unassembled WGS sequence"/>
</dbReference>
<comment type="caution">
    <text evidence="12">The sequence shown here is derived from an EMBL/GenBank/DDBJ whole genome shotgun (WGS) entry which is preliminary data.</text>
</comment>
<evidence type="ECO:0000256" key="3">
    <source>
        <dbReference type="ARBA" id="ARBA00021315"/>
    </source>
</evidence>
<accession>A0A6N9PYX5</accession>
<keyword evidence="4" id="KW-0547">Nucleotide-binding</keyword>
<dbReference type="NCBIfam" id="NF008121">
    <property type="entry name" value="PRK10869.1"/>
    <property type="match status" value="1"/>
</dbReference>
<gene>
    <name evidence="12" type="primary">recN</name>
    <name evidence="12" type="ORF">ERL59_01390</name>
</gene>
<dbReference type="EMBL" id="SIJB01000004">
    <property type="protein sequence ID" value="NBI27623.1"/>
    <property type="molecule type" value="Genomic_DNA"/>
</dbReference>
<dbReference type="AlphaFoldDB" id="A0A6N9PYX5"/>
<dbReference type="Gene3D" id="3.40.50.300">
    <property type="entry name" value="P-loop containing nucleotide triphosphate hydrolases"/>
    <property type="match status" value="2"/>
</dbReference>
<evidence type="ECO:0000256" key="4">
    <source>
        <dbReference type="ARBA" id="ARBA00022741"/>
    </source>
</evidence>
<comment type="function">
    <text evidence="1 9">May be involved in recombinational repair of damaged DNA.</text>
</comment>
<dbReference type="GO" id="GO:0009432">
    <property type="term" value="P:SOS response"/>
    <property type="evidence" value="ECO:0007669"/>
    <property type="project" value="TreeGrafter"/>
</dbReference>
<dbReference type="GO" id="GO:0006310">
    <property type="term" value="P:DNA recombination"/>
    <property type="evidence" value="ECO:0007669"/>
    <property type="project" value="InterPro"/>
</dbReference>
<dbReference type="RefSeq" id="WP_160643817.1">
    <property type="nucleotide sequence ID" value="NZ_SIJB01000004.1"/>
</dbReference>
<dbReference type="GO" id="GO:0043590">
    <property type="term" value="C:bacterial nucleoid"/>
    <property type="evidence" value="ECO:0007669"/>
    <property type="project" value="TreeGrafter"/>
</dbReference>